<dbReference type="GO" id="GO:0005634">
    <property type="term" value="C:nucleus"/>
    <property type="evidence" value="ECO:0007669"/>
    <property type="project" value="TreeGrafter"/>
</dbReference>
<dbReference type="OrthoDB" id="8190546at2759"/>
<dbReference type="GO" id="GO:0046975">
    <property type="term" value="F:histone H3K36 methyltransferase activity"/>
    <property type="evidence" value="ECO:0007669"/>
    <property type="project" value="TreeGrafter"/>
</dbReference>
<dbReference type="GO" id="GO:0006303">
    <property type="term" value="P:double-strand break repair via nonhomologous end joining"/>
    <property type="evidence" value="ECO:0007669"/>
    <property type="project" value="TreeGrafter"/>
</dbReference>
<reference evidence="1" key="1">
    <citation type="submission" date="2019-08" db="EMBL/GenBank/DDBJ databases">
        <title>The genome of the North American firefly Photinus pyralis.</title>
        <authorList>
            <consortium name="Photinus pyralis genome working group"/>
            <person name="Fallon T.R."/>
            <person name="Sander Lower S.E."/>
            <person name="Weng J.-K."/>
        </authorList>
    </citation>
    <scope>NUCLEOTIDE SEQUENCE</scope>
    <source>
        <strain evidence="1">TRF0915ILg1</strain>
        <tissue evidence="1">Whole body</tissue>
    </source>
</reference>
<dbReference type="GO" id="GO:0000729">
    <property type="term" value="P:DNA double-strand break processing"/>
    <property type="evidence" value="ECO:0007669"/>
    <property type="project" value="TreeGrafter"/>
</dbReference>
<dbReference type="GO" id="GO:0005549">
    <property type="term" value="F:odorant binding"/>
    <property type="evidence" value="ECO:0007669"/>
    <property type="project" value="InterPro"/>
</dbReference>
<proteinExistence type="predicted"/>
<dbReference type="Gene3D" id="1.10.238.20">
    <property type="entry name" value="Pheromone/general odorant binding protein domain"/>
    <property type="match status" value="1"/>
</dbReference>
<dbReference type="EMBL" id="VTPC01091090">
    <property type="protein sequence ID" value="KAF2879719.1"/>
    <property type="molecule type" value="Genomic_DNA"/>
</dbReference>
<dbReference type="GO" id="GO:0042800">
    <property type="term" value="F:histone H3K4 methyltransferase activity"/>
    <property type="evidence" value="ECO:0007669"/>
    <property type="project" value="TreeGrafter"/>
</dbReference>
<dbReference type="GO" id="GO:0000793">
    <property type="term" value="C:condensed chromosome"/>
    <property type="evidence" value="ECO:0007669"/>
    <property type="project" value="TreeGrafter"/>
</dbReference>
<dbReference type="SMART" id="SM00708">
    <property type="entry name" value="PhBP"/>
    <property type="match status" value="1"/>
</dbReference>
<sequence>MDKLRKVFTVQEGDEFIANPLDIIAVLPHAVTRNIDESVTYISKKVIDVGSSDVVTPKVINTVSNLITENRRISYRQIEDTLAINASSVHKILHEHLKVRKVCTLGVPHALTVEQMACRVVWCKNMLKNYANGAPRYLNNFVTGDKTWLYYYDVRSKRKNQVWLFENEETPTEIVPPNVIIATIKACAAENNVDAKVVKKAYDDNDFPDDGNFKCFYKCYFKKMTMLNDDGSINETVIKSLKLSDVNKAKVEALVNKYKGNAGADVCQVAYEFGKCFREVYGPTMKRGKLLVSLALKANNGEDDNVEASAIPSLSDTGGISDISPCPDAFPINSDLDLSLDSDDSIKEKDYYYEPDENSDGISTKRVNTALCKMRNLSVPDKRGVAGGHSKISEEQRTTVINHINKFPRYISHYCRATRNNQGFLSIGMTVTLMYKLYTEENPTHVSLSA</sequence>
<dbReference type="InterPro" id="IPR006170">
    <property type="entry name" value="PBP/GOBP"/>
</dbReference>
<dbReference type="GO" id="GO:0044547">
    <property type="term" value="F:DNA topoisomerase binding"/>
    <property type="evidence" value="ECO:0007669"/>
    <property type="project" value="TreeGrafter"/>
</dbReference>
<dbReference type="GO" id="GO:0003697">
    <property type="term" value="F:single-stranded DNA binding"/>
    <property type="evidence" value="ECO:0007669"/>
    <property type="project" value="TreeGrafter"/>
</dbReference>
<dbReference type="PANTHER" id="PTHR46060">
    <property type="entry name" value="MARINER MOS1 TRANSPOSASE-LIKE PROTEIN"/>
    <property type="match status" value="1"/>
</dbReference>
<organism evidence="1 2">
    <name type="scientific">Ignelater luminosus</name>
    <name type="common">Cucubano</name>
    <name type="synonym">Pyrophorus luminosus</name>
    <dbReference type="NCBI Taxonomy" id="2038154"/>
    <lineage>
        <taxon>Eukaryota</taxon>
        <taxon>Metazoa</taxon>
        <taxon>Ecdysozoa</taxon>
        <taxon>Arthropoda</taxon>
        <taxon>Hexapoda</taxon>
        <taxon>Insecta</taxon>
        <taxon>Pterygota</taxon>
        <taxon>Neoptera</taxon>
        <taxon>Endopterygota</taxon>
        <taxon>Coleoptera</taxon>
        <taxon>Polyphaga</taxon>
        <taxon>Elateriformia</taxon>
        <taxon>Elateroidea</taxon>
        <taxon>Elateridae</taxon>
        <taxon>Agrypninae</taxon>
        <taxon>Pyrophorini</taxon>
        <taxon>Ignelater</taxon>
    </lineage>
</organism>
<dbReference type="Pfam" id="PF01395">
    <property type="entry name" value="PBP_GOBP"/>
    <property type="match status" value="1"/>
</dbReference>
<evidence type="ECO:0000313" key="2">
    <source>
        <dbReference type="Proteomes" id="UP000801492"/>
    </source>
</evidence>
<dbReference type="GO" id="GO:0035861">
    <property type="term" value="C:site of double-strand break"/>
    <property type="evidence" value="ECO:0007669"/>
    <property type="project" value="TreeGrafter"/>
</dbReference>
<dbReference type="SUPFAM" id="SSF47565">
    <property type="entry name" value="Insect pheromone/odorant-binding proteins"/>
    <property type="match status" value="1"/>
</dbReference>
<accession>A0A8K0FZ39</accession>
<dbReference type="CDD" id="cd23992">
    <property type="entry name" value="PBP_GOBP"/>
    <property type="match status" value="1"/>
</dbReference>
<protein>
    <submittedName>
        <fullName evidence="1">Uncharacterized protein</fullName>
    </submittedName>
</protein>
<dbReference type="PANTHER" id="PTHR46060:SF2">
    <property type="entry name" value="HISTONE-LYSINE N-METHYLTRANSFERASE SETMAR"/>
    <property type="match status" value="1"/>
</dbReference>
<dbReference type="GO" id="GO:0044774">
    <property type="term" value="P:mitotic DNA integrity checkpoint signaling"/>
    <property type="evidence" value="ECO:0007669"/>
    <property type="project" value="TreeGrafter"/>
</dbReference>
<name>A0A8K0FZ39_IGNLU</name>
<keyword evidence="2" id="KW-1185">Reference proteome</keyword>
<dbReference type="AlphaFoldDB" id="A0A8K0FZ39"/>
<dbReference type="GO" id="GO:0031297">
    <property type="term" value="P:replication fork processing"/>
    <property type="evidence" value="ECO:0007669"/>
    <property type="project" value="TreeGrafter"/>
</dbReference>
<evidence type="ECO:0000313" key="1">
    <source>
        <dbReference type="EMBL" id="KAF2879719.1"/>
    </source>
</evidence>
<dbReference type="InterPro" id="IPR052709">
    <property type="entry name" value="Transposase-MT_Hybrid"/>
</dbReference>
<dbReference type="GO" id="GO:0000014">
    <property type="term" value="F:single-stranded DNA endodeoxyribonuclease activity"/>
    <property type="evidence" value="ECO:0007669"/>
    <property type="project" value="TreeGrafter"/>
</dbReference>
<dbReference type="Proteomes" id="UP000801492">
    <property type="component" value="Unassembled WGS sequence"/>
</dbReference>
<gene>
    <name evidence="1" type="ORF">ILUMI_26453</name>
</gene>
<dbReference type="GO" id="GO:0003690">
    <property type="term" value="F:double-stranded DNA binding"/>
    <property type="evidence" value="ECO:0007669"/>
    <property type="project" value="TreeGrafter"/>
</dbReference>
<dbReference type="InterPro" id="IPR036728">
    <property type="entry name" value="PBP_GOBP_sf"/>
</dbReference>
<dbReference type="GO" id="GO:0015074">
    <property type="term" value="P:DNA integration"/>
    <property type="evidence" value="ECO:0007669"/>
    <property type="project" value="TreeGrafter"/>
</dbReference>
<comment type="caution">
    <text evidence="1">The sequence shown here is derived from an EMBL/GenBank/DDBJ whole genome shotgun (WGS) entry which is preliminary data.</text>
</comment>